<name>A0A103ZC79_BURCE</name>
<sequence>MPACQFTGNVFTPETRTQFVYYPTRGCFHKIPHGDDDGINLDIVAREQFVDKFVKPWRLDDVGKIGVACWKVLKSGIGILIEPIFRISREVRIEAARREVLDQKACTGTTGAGDEKVVFQFL</sequence>
<dbReference type="AlphaFoldDB" id="A0A103ZC79"/>
<evidence type="ECO:0000313" key="2">
    <source>
        <dbReference type="Proteomes" id="UP000069001"/>
    </source>
</evidence>
<accession>A0A103ZC79</accession>
<protein>
    <submittedName>
        <fullName evidence="1">Uncharacterized protein</fullName>
    </submittedName>
</protein>
<dbReference type="EMBL" id="LOYH01000083">
    <property type="protein sequence ID" value="KVK77352.1"/>
    <property type="molecule type" value="Genomic_DNA"/>
</dbReference>
<organism evidence="1 2">
    <name type="scientific">Burkholderia cepacia</name>
    <name type="common">Pseudomonas cepacia</name>
    <dbReference type="NCBI Taxonomy" id="292"/>
    <lineage>
        <taxon>Bacteria</taxon>
        <taxon>Pseudomonadati</taxon>
        <taxon>Pseudomonadota</taxon>
        <taxon>Betaproteobacteria</taxon>
        <taxon>Burkholderiales</taxon>
        <taxon>Burkholderiaceae</taxon>
        <taxon>Burkholderia</taxon>
        <taxon>Burkholderia cepacia complex</taxon>
    </lineage>
</organism>
<dbReference type="Proteomes" id="UP000069001">
    <property type="component" value="Unassembled WGS sequence"/>
</dbReference>
<proteinExistence type="predicted"/>
<reference evidence="1 2" key="1">
    <citation type="submission" date="2015-11" db="EMBL/GenBank/DDBJ databases">
        <title>Expanding the genomic diversity of Burkholderia species for the development of highly accurate diagnostics.</title>
        <authorList>
            <person name="Sahl J."/>
            <person name="Keim P."/>
            <person name="Wagner D."/>
        </authorList>
    </citation>
    <scope>NUCLEOTIDE SEQUENCE [LARGE SCALE GENOMIC DNA]</scope>
    <source>
        <strain evidence="1 2">MSMB1302</strain>
    </source>
</reference>
<gene>
    <name evidence="1" type="ORF">WS90_22350</name>
</gene>
<comment type="caution">
    <text evidence="1">The sequence shown here is derived from an EMBL/GenBank/DDBJ whole genome shotgun (WGS) entry which is preliminary data.</text>
</comment>
<evidence type="ECO:0000313" key="1">
    <source>
        <dbReference type="EMBL" id="KVK77352.1"/>
    </source>
</evidence>